<feature type="region of interest" description="Disordered" evidence="17">
    <location>
        <begin position="79"/>
        <end position="119"/>
    </location>
</feature>
<accession>A0A163LQH2</accession>
<dbReference type="Gene3D" id="1.10.150.110">
    <property type="entry name" value="DNA polymerase beta, N-terminal domain-like"/>
    <property type="match status" value="1"/>
</dbReference>
<gene>
    <name evidence="19" type="primary">ABSGL_00857.1 scaffold 958</name>
</gene>
<evidence type="ECO:0000256" key="8">
    <source>
        <dbReference type="ARBA" id="ARBA00022763"/>
    </source>
</evidence>
<dbReference type="GO" id="GO:0048476">
    <property type="term" value="C:Holliday junction resolvase complex"/>
    <property type="evidence" value="ECO:0007669"/>
    <property type="project" value="UniProtKB-UniRule"/>
</dbReference>
<dbReference type="GO" id="GO:0048257">
    <property type="term" value="F:3'-flap endonuclease activity"/>
    <property type="evidence" value="ECO:0007669"/>
    <property type="project" value="TreeGrafter"/>
</dbReference>
<dbReference type="SUPFAM" id="SSF47802">
    <property type="entry name" value="DNA polymerase beta, N-terminal domain-like"/>
    <property type="match status" value="1"/>
</dbReference>
<dbReference type="Pfam" id="PF14716">
    <property type="entry name" value="HHH_8"/>
    <property type="match status" value="1"/>
</dbReference>
<dbReference type="GO" id="GO:0008821">
    <property type="term" value="F:crossover junction DNA endonuclease activity"/>
    <property type="evidence" value="ECO:0007669"/>
    <property type="project" value="UniProtKB-UniRule"/>
</dbReference>
<dbReference type="FunFam" id="3.40.50.10130:FF:000005">
    <property type="entry name" value="crossover junction endonuclease MUS81 isoform X1"/>
    <property type="match status" value="1"/>
</dbReference>
<evidence type="ECO:0000256" key="4">
    <source>
        <dbReference type="ARBA" id="ARBA00017114"/>
    </source>
</evidence>
<dbReference type="OrthoDB" id="5963188at2759"/>
<dbReference type="Pfam" id="PF21136">
    <property type="entry name" value="WHD_MUS81"/>
    <property type="match status" value="1"/>
</dbReference>
<evidence type="ECO:0000256" key="2">
    <source>
        <dbReference type="ARBA" id="ARBA00004123"/>
    </source>
</evidence>
<feature type="region of interest" description="Disordered" evidence="17">
    <location>
        <begin position="211"/>
        <end position="307"/>
    </location>
</feature>
<evidence type="ECO:0000256" key="5">
    <source>
        <dbReference type="ARBA" id="ARBA00022722"/>
    </source>
</evidence>
<dbReference type="SUPFAM" id="SSF52980">
    <property type="entry name" value="Restriction endonuclease-like"/>
    <property type="match status" value="1"/>
</dbReference>
<protein>
    <recommendedName>
        <fullName evidence="4 16">Crossover junction endonuclease MUS81</fullName>
        <ecNumber evidence="16">3.1.22.-</ecNumber>
    </recommendedName>
</protein>
<comment type="function">
    <text evidence="15 16">Interacts with EME1 to form a DNA structure-specific endonuclease with substrate preference for branched DNA structures with a 5'-end at the branch nick. Typical substrates include 3'-flap structures, D-loops, replication forks and nicked Holliday junctions. May be required in mitosis for the processing of stalled or collapsed replication fork intermediates. May be required in meiosis for the repair of meiosis-specific double strand breaks subsequent to single-end invasion (SEI).</text>
</comment>
<sequence length="925" mass="103109">MPPRAVRNCGNPLLRDWMAEWMEEARNMQLKSYYTYKKAHDSLASCPMVFQHPNEAQQLNGIGAVLAKKLEERMMDYCEENGLPMPTRRKGKRRTADDGLGGSDDSGGNKRRRGVPRPYVPRLRSGAYGILLTLLDFKDDGQNSATKSEIIREGQKYCEASLDLAEPGKNYTAWAGIKILKDKSYVWQNGSPPRFSLTDTGESMAQHLRHASLDNGNGIPSSSRAPPPRRPRNTFSRLSQMDDDFDDDNDDFDDGPPEIDLSLYVSNPEEFRRERAAEQQQRAEASASTASATVPSTTSTTAPTTAASTAPSAAATAAASKAPSAAAAAAAEAALNRLNANKTAKTTGKQPQRTPIFDDAIDPSRFGLDPDAYRQHRSSSTPASQQKNKTSSDHGTGSSQHQSSSWSNDLETITLLSPSPSPPSSPLIRPQTQNPGSSTSGLFQYTYLDTTDSHVRHMSQAAVNIDGKLTLTPFHPETTSLLRSFAFLNHIEVQGRLMYKIRFLSTQSGHTKARNFKNIDHSTCTAYILEQDADVVCPGLPAKPLLPLHTEKQQPDQQDFWPETASSQPSSSIPASRPSQSSLPNFDKPSPPRSERRPPDQRSPLTTETPTSSPSPPALDIPTMVSMAKRDGRLWRPNEYTIMMVLDNREVKMKTNREYIQDKLEEKGVPVVKRALDLGDVIWVAKHVETDEEMYLDVVVERKRMDDLVSSLKDGRFREQKYRLKESASRKVFYVVEEYNKEAALKFGAQAIQTALSCVQAIDRFYLTRTNNLDETIDYLVRLTRLIGQLYKDTTLQEIPTPLINRNNYYALKTALSERHASTYQVIPYAIYNQLNSKSGTTTLQDLYTKMLMTIKGVNAEKAYSLVKVYPTPVQLLKAMADASIDGNPQQLATQVTKHGITRRKWPASTSERLWEVWGKQSRSS</sequence>
<dbReference type="PANTHER" id="PTHR13451:SF0">
    <property type="entry name" value="CROSSOVER JUNCTION ENDONUCLEASE MUS81"/>
    <property type="match status" value="1"/>
</dbReference>
<feature type="region of interest" description="Disordered" evidence="17">
    <location>
        <begin position="341"/>
        <end position="443"/>
    </location>
</feature>
<feature type="compositionally biased region" description="Polar residues" evidence="17">
    <location>
        <begin position="341"/>
        <end position="353"/>
    </location>
</feature>
<dbReference type="GO" id="GO:0031297">
    <property type="term" value="P:replication fork processing"/>
    <property type="evidence" value="ECO:0007669"/>
    <property type="project" value="UniProtKB-ARBA"/>
</dbReference>
<evidence type="ECO:0000256" key="13">
    <source>
        <dbReference type="ARBA" id="ARBA00023242"/>
    </source>
</evidence>
<dbReference type="FunFam" id="1.10.150.110:FF:000001">
    <property type="entry name" value="Putative Crossover junction endonuclease MUS81"/>
    <property type="match status" value="1"/>
</dbReference>
<evidence type="ECO:0000256" key="6">
    <source>
        <dbReference type="ARBA" id="ARBA00022723"/>
    </source>
</evidence>
<evidence type="ECO:0000256" key="15">
    <source>
        <dbReference type="ARBA" id="ARBA00058015"/>
    </source>
</evidence>
<dbReference type="GO" id="GO:0006308">
    <property type="term" value="P:DNA catabolic process"/>
    <property type="evidence" value="ECO:0007669"/>
    <property type="project" value="UniProtKB-UniRule"/>
</dbReference>
<name>A0A163LQH2_ABSGL</name>
<feature type="region of interest" description="Disordered" evidence="17">
    <location>
        <begin position="551"/>
        <end position="623"/>
    </location>
</feature>
<dbReference type="SMART" id="SM00891">
    <property type="entry name" value="ERCC4"/>
    <property type="match status" value="1"/>
</dbReference>
<keyword evidence="20" id="KW-1185">Reference proteome</keyword>
<feature type="domain" description="ERCC4" evidence="18">
    <location>
        <begin position="643"/>
        <end position="740"/>
    </location>
</feature>
<evidence type="ECO:0000256" key="16">
    <source>
        <dbReference type="RuleBase" id="RU369042"/>
    </source>
</evidence>
<evidence type="ECO:0000256" key="14">
    <source>
        <dbReference type="ARBA" id="ARBA00023254"/>
    </source>
</evidence>
<feature type="compositionally biased region" description="Polar residues" evidence="17">
    <location>
        <begin position="378"/>
        <end position="389"/>
    </location>
</feature>
<evidence type="ECO:0000313" key="19">
    <source>
        <dbReference type="EMBL" id="SAL95528.1"/>
    </source>
</evidence>
<dbReference type="FunCoup" id="A0A163LQH2">
    <property type="interactions" value="155"/>
</dbReference>
<comment type="similarity">
    <text evidence="3 16">Belongs to the XPF family.</text>
</comment>
<dbReference type="InterPro" id="IPR033309">
    <property type="entry name" value="Mus81"/>
</dbReference>
<keyword evidence="11 16" id="KW-0233">DNA recombination</keyword>
<dbReference type="InterPro" id="IPR047416">
    <property type="entry name" value="XPF_nuclease_Mus81"/>
</dbReference>
<keyword evidence="7 16" id="KW-0255">Endonuclease</keyword>
<keyword evidence="5 16" id="KW-0540">Nuclease</keyword>
<comment type="subcellular location">
    <subcellularLocation>
        <location evidence="2 16">Nucleus</location>
    </subcellularLocation>
</comment>
<dbReference type="InterPro" id="IPR010996">
    <property type="entry name" value="HHH_MUS81"/>
</dbReference>
<dbReference type="InterPro" id="IPR011335">
    <property type="entry name" value="Restrct_endonuc-II-like"/>
</dbReference>
<dbReference type="InterPro" id="IPR047417">
    <property type="entry name" value="WHD_MUS81"/>
</dbReference>
<feature type="compositionally biased region" description="Low complexity" evidence="17">
    <location>
        <begin position="602"/>
        <end position="612"/>
    </location>
</feature>
<comment type="cofactor">
    <cofactor evidence="1 16">
        <name>Mg(2+)</name>
        <dbReference type="ChEBI" id="CHEBI:18420"/>
    </cofactor>
</comment>
<reference evidence="19" key="1">
    <citation type="submission" date="2016-04" db="EMBL/GenBank/DDBJ databases">
        <authorList>
            <person name="Evans L.H."/>
            <person name="Alamgir A."/>
            <person name="Owens N."/>
            <person name="Weber N.D."/>
            <person name="Virtaneva K."/>
            <person name="Barbian K."/>
            <person name="Babar A."/>
            <person name="Rosenke K."/>
        </authorList>
    </citation>
    <scope>NUCLEOTIDE SEQUENCE [LARGE SCALE GENOMIC DNA]</scope>
    <source>
        <strain evidence="19">CBS 101.48</strain>
    </source>
</reference>
<feature type="compositionally biased region" description="Polar residues" evidence="17">
    <location>
        <begin position="430"/>
        <end position="443"/>
    </location>
</feature>
<dbReference type="Pfam" id="PF02732">
    <property type="entry name" value="ERCC4"/>
    <property type="match status" value="1"/>
</dbReference>
<keyword evidence="12 16" id="KW-0234">DNA repair</keyword>
<dbReference type="GO" id="GO:0031573">
    <property type="term" value="P:mitotic intra-S DNA damage checkpoint signaling"/>
    <property type="evidence" value="ECO:0007669"/>
    <property type="project" value="TreeGrafter"/>
</dbReference>
<keyword evidence="10 16" id="KW-0460">Magnesium</keyword>
<dbReference type="CDD" id="cd20074">
    <property type="entry name" value="XPF_nuclease_Mus81"/>
    <property type="match status" value="1"/>
</dbReference>
<evidence type="ECO:0000256" key="1">
    <source>
        <dbReference type="ARBA" id="ARBA00001946"/>
    </source>
</evidence>
<feature type="compositionally biased region" description="Acidic residues" evidence="17">
    <location>
        <begin position="241"/>
        <end position="257"/>
    </location>
</feature>
<evidence type="ECO:0000256" key="3">
    <source>
        <dbReference type="ARBA" id="ARBA00010015"/>
    </source>
</evidence>
<feature type="compositionally biased region" description="Low complexity" evidence="17">
    <location>
        <begin position="565"/>
        <end position="582"/>
    </location>
</feature>
<proteinExistence type="inferred from homology"/>
<dbReference type="CDD" id="cd21036">
    <property type="entry name" value="WH_MUS81"/>
    <property type="match status" value="1"/>
</dbReference>
<dbReference type="InterPro" id="IPR042530">
    <property type="entry name" value="EME1/EME2_C"/>
</dbReference>
<feature type="compositionally biased region" description="Low complexity" evidence="17">
    <location>
        <begin position="393"/>
        <end position="407"/>
    </location>
</feature>
<keyword evidence="8 16" id="KW-0227">DNA damage</keyword>
<comment type="subunit">
    <text evidence="16">Interacts with EME1.</text>
</comment>
<dbReference type="Proteomes" id="UP000078561">
    <property type="component" value="Unassembled WGS sequence"/>
</dbReference>
<dbReference type="AlphaFoldDB" id="A0A163LQH2"/>
<dbReference type="GO" id="GO:0046872">
    <property type="term" value="F:metal ion binding"/>
    <property type="evidence" value="ECO:0007669"/>
    <property type="project" value="UniProtKB-UniRule"/>
</dbReference>
<dbReference type="OMA" id="PGMLQMP"/>
<evidence type="ECO:0000256" key="17">
    <source>
        <dbReference type="SAM" id="MobiDB-lite"/>
    </source>
</evidence>
<dbReference type="EC" id="3.1.22.-" evidence="16"/>
<evidence type="ECO:0000313" key="20">
    <source>
        <dbReference type="Proteomes" id="UP000078561"/>
    </source>
</evidence>
<dbReference type="Gene3D" id="3.40.50.10130">
    <property type="match status" value="1"/>
</dbReference>
<dbReference type="Gene3D" id="1.10.10.10">
    <property type="entry name" value="Winged helix-like DNA-binding domain superfamily/Winged helix DNA-binding domain"/>
    <property type="match status" value="1"/>
</dbReference>
<dbReference type="GO" id="GO:0003677">
    <property type="term" value="F:DNA binding"/>
    <property type="evidence" value="ECO:0007669"/>
    <property type="project" value="UniProtKB-UniRule"/>
</dbReference>
<evidence type="ECO:0000256" key="7">
    <source>
        <dbReference type="ARBA" id="ARBA00022759"/>
    </source>
</evidence>
<dbReference type="GO" id="GO:0005634">
    <property type="term" value="C:nucleus"/>
    <property type="evidence" value="ECO:0007669"/>
    <property type="project" value="UniProtKB-SubCell"/>
</dbReference>
<dbReference type="GO" id="GO:0000712">
    <property type="term" value="P:resolution of meiotic recombination intermediates"/>
    <property type="evidence" value="ECO:0007669"/>
    <property type="project" value="TreeGrafter"/>
</dbReference>
<dbReference type="Gene3D" id="1.10.150.670">
    <property type="entry name" value="Crossover junction endonuclease EME1, DNA-binding domain"/>
    <property type="match status" value="1"/>
</dbReference>
<dbReference type="PANTHER" id="PTHR13451">
    <property type="entry name" value="CLASS II CROSSOVER JUNCTION ENDONUCLEASE MUS81"/>
    <property type="match status" value="1"/>
</dbReference>
<dbReference type="InterPro" id="IPR006166">
    <property type="entry name" value="ERCC4_domain"/>
</dbReference>
<dbReference type="InterPro" id="IPR036388">
    <property type="entry name" value="WH-like_DNA-bd_sf"/>
</dbReference>
<dbReference type="STRING" id="4829.A0A163LQH2"/>
<organism evidence="19">
    <name type="scientific">Absidia glauca</name>
    <name type="common">Pin mould</name>
    <dbReference type="NCBI Taxonomy" id="4829"/>
    <lineage>
        <taxon>Eukaryota</taxon>
        <taxon>Fungi</taxon>
        <taxon>Fungi incertae sedis</taxon>
        <taxon>Mucoromycota</taxon>
        <taxon>Mucoromycotina</taxon>
        <taxon>Mucoromycetes</taxon>
        <taxon>Mucorales</taxon>
        <taxon>Cunninghamellaceae</taxon>
        <taxon>Absidia</taxon>
    </lineage>
</organism>
<keyword evidence="14" id="KW-0469">Meiosis</keyword>
<dbReference type="InParanoid" id="A0A163LQH2"/>
<dbReference type="GO" id="GO:0000727">
    <property type="term" value="P:double-strand break repair via break-induced replication"/>
    <property type="evidence" value="ECO:0007669"/>
    <property type="project" value="UniProtKB-UniRule"/>
</dbReference>
<evidence type="ECO:0000256" key="11">
    <source>
        <dbReference type="ARBA" id="ARBA00023172"/>
    </source>
</evidence>
<keyword evidence="9 16" id="KW-0378">Hydrolase</keyword>
<evidence type="ECO:0000256" key="9">
    <source>
        <dbReference type="ARBA" id="ARBA00022801"/>
    </source>
</evidence>
<keyword evidence="6 16" id="KW-0479">Metal-binding</keyword>
<feature type="compositionally biased region" description="Low complexity" evidence="17">
    <location>
        <begin position="278"/>
        <end position="307"/>
    </location>
</feature>
<dbReference type="EMBL" id="LT550334">
    <property type="protein sequence ID" value="SAL95528.1"/>
    <property type="molecule type" value="Genomic_DNA"/>
</dbReference>
<keyword evidence="13 16" id="KW-0539">Nucleus</keyword>
<evidence type="ECO:0000259" key="18">
    <source>
        <dbReference type="SMART" id="SM00891"/>
    </source>
</evidence>
<dbReference type="InterPro" id="IPR027421">
    <property type="entry name" value="DNA_pol_lamdba_lyase_dom_sf"/>
</dbReference>
<evidence type="ECO:0000256" key="12">
    <source>
        <dbReference type="ARBA" id="ARBA00023204"/>
    </source>
</evidence>
<evidence type="ECO:0000256" key="10">
    <source>
        <dbReference type="ARBA" id="ARBA00022842"/>
    </source>
</evidence>